<keyword evidence="4 7" id="KW-0560">Oxidoreductase</keyword>
<dbReference type="GO" id="GO:0005506">
    <property type="term" value="F:iron ion binding"/>
    <property type="evidence" value="ECO:0007669"/>
    <property type="project" value="InterPro"/>
</dbReference>
<evidence type="ECO:0000256" key="8">
    <source>
        <dbReference type="SAM" id="MobiDB-lite"/>
    </source>
</evidence>
<dbReference type="Proteomes" id="UP000515307">
    <property type="component" value="Chromosome"/>
</dbReference>
<proteinExistence type="inferred from homology"/>
<evidence type="ECO:0000313" key="9">
    <source>
        <dbReference type="EMBL" id="QNE75858.1"/>
    </source>
</evidence>
<evidence type="ECO:0000256" key="3">
    <source>
        <dbReference type="ARBA" id="ARBA00022723"/>
    </source>
</evidence>
<dbReference type="PRINTS" id="PR00359">
    <property type="entry name" value="BP450"/>
</dbReference>
<dbReference type="PANTHER" id="PTHR46696:SF4">
    <property type="entry name" value="BIOTIN BIOSYNTHESIS CYTOCHROME P450"/>
    <property type="match status" value="1"/>
</dbReference>
<dbReference type="EMBL" id="CP045702">
    <property type="protein sequence ID" value="QNE75858.1"/>
    <property type="molecule type" value="Genomic_DNA"/>
</dbReference>
<evidence type="ECO:0000256" key="2">
    <source>
        <dbReference type="ARBA" id="ARBA00022617"/>
    </source>
</evidence>
<gene>
    <name evidence="9" type="ORF">F0344_15530</name>
</gene>
<dbReference type="CDD" id="cd11033">
    <property type="entry name" value="CYP142-like"/>
    <property type="match status" value="1"/>
</dbReference>
<sequence length="465" mass="50633">MRLTPGAGRDIDLDDVDLLDLDLYTSGDPHRVWDMMRARVPLHHQTLADGREFWSVTRYDDVCRVLGDREFTSERGTVITHLGEDDVAAGVLLTSTDPPRHTEVRRPIAPKLTARAVKSWEDSIRRAIVRFLEPALDGSTFDLGEQVQRLPAIVTGPLLGIPEKDWDELVQLTSMVMAPSDPHFKLGSEAATLAIAHHELVDYVTQWVKRRRSDGGEDGSLLDHLMSVRAGDAPLTDEEIALDGYSILLGANITTPYTISGTVQALIEHPEQYARAAADLSLVPNLVEEGLRWTSSACNFMRYAVHDVEIGGGTIPAGGAVVAWIGSANRDESRFPDPHGFDITRGNAKRQVAFGFGPHFCIGAPLARMTLRIFFEELLQRCGSIELDGEPQHLRSIFIAGMTHLPITVRKRRNGGRHSEGQRGAGSATDGAGAAAGPAETPELDCPAVAAVLPQQLPVTVDTGF</sequence>
<dbReference type="Gene3D" id="1.10.630.10">
    <property type="entry name" value="Cytochrome P450"/>
    <property type="match status" value="1"/>
</dbReference>
<dbReference type="InterPro" id="IPR002397">
    <property type="entry name" value="Cyt_P450_B"/>
</dbReference>
<keyword evidence="3 7" id="KW-0479">Metal-binding</keyword>
<reference evidence="10" key="1">
    <citation type="submission" date="2019-10" db="EMBL/GenBank/DDBJ databases">
        <title>Antimicrobial potential of Antarctic Bacteria.</title>
        <authorList>
            <person name="Benaud N."/>
            <person name="Edwards R.J."/>
            <person name="Ferrari B.C."/>
        </authorList>
    </citation>
    <scope>NUCLEOTIDE SEQUENCE [LARGE SCALE GENOMIC DNA]</scope>
    <source>
        <strain evidence="10">NBSH44</strain>
    </source>
</reference>
<dbReference type="AlphaFoldDB" id="A0A7G7BKJ3"/>
<protein>
    <submittedName>
        <fullName evidence="9">Cytochrome P450</fullName>
    </submittedName>
</protein>
<evidence type="ECO:0000256" key="1">
    <source>
        <dbReference type="ARBA" id="ARBA00010617"/>
    </source>
</evidence>
<evidence type="ECO:0000313" key="10">
    <source>
        <dbReference type="Proteomes" id="UP000515307"/>
    </source>
</evidence>
<dbReference type="InterPro" id="IPR001128">
    <property type="entry name" value="Cyt_P450"/>
</dbReference>
<keyword evidence="2 7" id="KW-0349">Heme</keyword>
<evidence type="ECO:0000256" key="5">
    <source>
        <dbReference type="ARBA" id="ARBA00023004"/>
    </source>
</evidence>
<dbReference type="InterPro" id="IPR036396">
    <property type="entry name" value="Cyt_P450_sf"/>
</dbReference>
<keyword evidence="6 7" id="KW-0503">Monooxygenase</keyword>
<comment type="similarity">
    <text evidence="1 7">Belongs to the cytochrome P450 family.</text>
</comment>
<dbReference type="PANTHER" id="PTHR46696">
    <property type="entry name" value="P450, PUTATIVE (EUROFUNG)-RELATED"/>
    <property type="match status" value="1"/>
</dbReference>
<dbReference type="PROSITE" id="PS00086">
    <property type="entry name" value="CYTOCHROME_P450"/>
    <property type="match status" value="1"/>
</dbReference>
<dbReference type="GO" id="GO:0006707">
    <property type="term" value="P:cholesterol catabolic process"/>
    <property type="evidence" value="ECO:0007669"/>
    <property type="project" value="TreeGrafter"/>
</dbReference>
<dbReference type="GO" id="GO:0036199">
    <property type="term" value="F:cholest-4-en-3-one 26-monooxygenase activity"/>
    <property type="evidence" value="ECO:0007669"/>
    <property type="project" value="TreeGrafter"/>
</dbReference>
<accession>A0A7G7BKJ3</accession>
<dbReference type="FunFam" id="1.10.630.10:FF:000018">
    <property type="entry name" value="Cytochrome P450 monooxygenase"/>
    <property type="match status" value="1"/>
</dbReference>
<dbReference type="SUPFAM" id="SSF48264">
    <property type="entry name" value="Cytochrome P450"/>
    <property type="match status" value="1"/>
</dbReference>
<dbReference type="InterPro" id="IPR017972">
    <property type="entry name" value="Cyt_P450_CS"/>
</dbReference>
<dbReference type="Pfam" id="PF00067">
    <property type="entry name" value="p450"/>
    <property type="match status" value="1"/>
</dbReference>
<keyword evidence="10" id="KW-1185">Reference proteome</keyword>
<evidence type="ECO:0000256" key="4">
    <source>
        <dbReference type="ARBA" id="ARBA00023002"/>
    </source>
</evidence>
<feature type="compositionally biased region" description="Low complexity" evidence="8">
    <location>
        <begin position="425"/>
        <end position="439"/>
    </location>
</feature>
<dbReference type="KEGG" id="sfiy:F0344_15530"/>
<evidence type="ECO:0000256" key="6">
    <source>
        <dbReference type="ARBA" id="ARBA00023033"/>
    </source>
</evidence>
<keyword evidence="5 7" id="KW-0408">Iron</keyword>
<dbReference type="RefSeq" id="WP_185299360.1">
    <property type="nucleotide sequence ID" value="NZ_CP045702.1"/>
</dbReference>
<evidence type="ECO:0000256" key="7">
    <source>
        <dbReference type="RuleBase" id="RU000461"/>
    </source>
</evidence>
<dbReference type="GO" id="GO:0020037">
    <property type="term" value="F:heme binding"/>
    <property type="evidence" value="ECO:0007669"/>
    <property type="project" value="InterPro"/>
</dbReference>
<name>A0A7G7BKJ3_9ACTN</name>
<feature type="region of interest" description="Disordered" evidence="8">
    <location>
        <begin position="413"/>
        <end position="440"/>
    </location>
</feature>
<organism evidence="9 10">
    <name type="scientific">Streptomyces finlayi</name>
    <dbReference type="NCBI Taxonomy" id="67296"/>
    <lineage>
        <taxon>Bacteria</taxon>
        <taxon>Bacillati</taxon>
        <taxon>Actinomycetota</taxon>
        <taxon>Actinomycetes</taxon>
        <taxon>Kitasatosporales</taxon>
        <taxon>Streptomycetaceae</taxon>
        <taxon>Streptomyces</taxon>
    </lineage>
</organism>
<dbReference type="GO" id="GO:0008395">
    <property type="term" value="F:steroid hydroxylase activity"/>
    <property type="evidence" value="ECO:0007669"/>
    <property type="project" value="TreeGrafter"/>
</dbReference>